<dbReference type="EMBL" id="JACRSN010000002">
    <property type="protein sequence ID" value="MBC8532701.1"/>
    <property type="molecule type" value="Genomic_DNA"/>
</dbReference>
<name>A0A926HRU4_9FIRM</name>
<evidence type="ECO:0000313" key="2">
    <source>
        <dbReference type="EMBL" id="MBC8532701.1"/>
    </source>
</evidence>
<proteinExistence type="predicted"/>
<comment type="caution">
    <text evidence="2">The sequence shown here is derived from an EMBL/GenBank/DDBJ whole genome shotgun (WGS) entry which is preliminary data.</text>
</comment>
<keyword evidence="1" id="KW-1133">Transmembrane helix</keyword>
<feature type="transmembrane region" description="Helical" evidence="1">
    <location>
        <begin position="38"/>
        <end position="71"/>
    </location>
</feature>
<dbReference type="RefSeq" id="WP_249317920.1">
    <property type="nucleotide sequence ID" value="NZ_JACRSN010000002.1"/>
</dbReference>
<keyword evidence="3" id="KW-1185">Reference proteome</keyword>
<gene>
    <name evidence="2" type="ORF">IAG03_01525</name>
</gene>
<sequence>MKNRKTAFWITKTGIFIALLVVVQYFTQSMPQLVTGSAVNLILAAAVLLSGYSSGVAVAALSPIFAFFLGIPAFLQLVPFIMVANIFWVSAWYWIAGRKSIGSGQRYLWFVAALIVGAVGKAALLYFGVVKLAVPYLLPAIEPKKAQMLCTMFSLPQLLTAGIGGALTVILVPAVQKALQKSRTARG</sequence>
<feature type="transmembrane region" description="Helical" evidence="1">
    <location>
        <begin position="77"/>
        <end position="95"/>
    </location>
</feature>
<feature type="transmembrane region" description="Helical" evidence="1">
    <location>
        <begin position="6"/>
        <end position="26"/>
    </location>
</feature>
<accession>A0A926HRU4</accession>
<evidence type="ECO:0000313" key="3">
    <source>
        <dbReference type="Proteomes" id="UP000651482"/>
    </source>
</evidence>
<feature type="transmembrane region" description="Helical" evidence="1">
    <location>
        <begin position="107"/>
        <end position="134"/>
    </location>
</feature>
<protein>
    <submittedName>
        <fullName evidence="2">ECF transporter S component</fullName>
    </submittedName>
</protein>
<keyword evidence="1" id="KW-0472">Membrane</keyword>
<dbReference type="Gene3D" id="1.10.1760.20">
    <property type="match status" value="1"/>
</dbReference>
<organism evidence="2 3">
    <name type="scientific">Yeguia hominis</name>
    <dbReference type="NCBI Taxonomy" id="2763662"/>
    <lineage>
        <taxon>Bacteria</taxon>
        <taxon>Bacillati</taxon>
        <taxon>Bacillota</taxon>
        <taxon>Clostridia</taxon>
        <taxon>Eubacteriales</taxon>
        <taxon>Yeguiaceae</taxon>
        <taxon>Yeguia</taxon>
    </lineage>
</organism>
<dbReference type="AlphaFoldDB" id="A0A926HRU4"/>
<feature type="transmembrane region" description="Helical" evidence="1">
    <location>
        <begin position="154"/>
        <end position="175"/>
    </location>
</feature>
<reference evidence="2" key="1">
    <citation type="submission" date="2020-08" db="EMBL/GenBank/DDBJ databases">
        <title>Genome public.</title>
        <authorList>
            <person name="Liu C."/>
            <person name="Sun Q."/>
        </authorList>
    </citation>
    <scope>NUCLEOTIDE SEQUENCE</scope>
    <source>
        <strain evidence="2">NSJ-40</strain>
    </source>
</reference>
<keyword evidence="1" id="KW-0812">Transmembrane</keyword>
<dbReference type="Proteomes" id="UP000651482">
    <property type="component" value="Unassembled WGS sequence"/>
</dbReference>
<evidence type="ECO:0000256" key="1">
    <source>
        <dbReference type="SAM" id="Phobius"/>
    </source>
</evidence>